<dbReference type="InterPro" id="IPR058090">
    <property type="entry name" value="bL37_actino"/>
</dbReference>
<name>A0A4Y8R1E4_9MICO</name>
<dbReference type="Proteomes" id="UP000298003">
    <property type="component" value="Unassembled WGS sequence"/>
</dbReference>
<evidence type="ECO:0000313" key="2">
    <source>
        <dbReference type="EMBL" id="TFF08530.1"/>
    </source>
</evidence>
<evidence type="ECO:0000313" key="3">
    <source>
        <dbReference type="Proteomes" id="UP000298003"/>
    </source>
</evidence>
<feature type="compositionally biased region" description="Basic and acidic residues" evidence="1">
    <location>
        <begin position="16"/>
        <end position="33"/>
    </location>
</feature>
<comment type="caution">
    <text evidence="2">The sequence shown here is derived from an EMBL/GenBank/DDBJ whole genome shotgun (WGS) entry which is preliminary data.</text>
</comment>
<gene>
    <name evidence="2" type="ORF">E1O70_12870</name>
</gene>
<sequence>MLDRDKGSRVGPWETDWTRRDRSFHVDTRREPPRPAALPDRQENTMSKRGRKRRSRKGNAANHGKRPNA</sequence>
<organism evidence="2 3">
    <name type="scientific">Cellulosimicrobium funkei</name>
    <dbReference type="NCBI Taxonomy" id="264251"/>
    <lineage>
        <taxon>Bacteria</taxon>
        <taxon>Bacillati</taxon>
        <taxon>Actinomycetota</taxon>
        <taxon>Actinomycetes</taxon>
        <taxon>Micrococcales</taxon>
        <taxon>Promicromonosporaceae</taxon>
        <taxon>Cellulosimicrobium</taxon>
    </lineage>
</organism>
<evidence type="ECO:0000256" key="1">
    <source>
        <dbReference type="SAM" id="MobiDB-lite"/>
    </source>
</evidence>
<reference evidence="2 3" key="1">
    <citation type="submission" date="2019-03" db="EMBL/GenBank/DDBJ databases">
        <title>Cellulosimicrobium funkei JCM14302 Assembly.</title>
        <authorList>
            <person name="Dou T."/>
        </authorList>
    </citation>
    <scope>NUCLEOTIDE SEQUENCE [LARGE SCALE GENOMIC DNA]</scope>
    <source>
        <strain evidence="2 3">JCM 14302</strain>
    </source>
</reference>
<protein>
    <submittedName>
        <fullName evidence="2">Uncharacterized protein</fullName>
    </submittedName>
</protein>
<dbReference type="NCBIfam" id="NF047428">
    <property type="entry name" value="ribo_Myco_bL37"/>
    <property type="match status" value="1"/>
</dbReference>
<accession>A0A4Y8R1E4</accession>
<feature type="region of interest" description="Disordered" evidence="1">
    <location>
        <begin position="1"/>
        <end position="69"/>
    </location>
</feature>
<dbReference type="EMBL" id="SOZH01000007">
    <property type="protein sequence ID" value="TFF08530.1"/>
    <property type="molecule type" value="Genomic_DNA"/>
</dbReference>
<dbReference type="Pfam" id="PF26427">
    <property type="entry name" value="HR_L37"/>
    <property type="match status" value="1"/>
</dbReference>
<feature type="compositionally biased region" description="Basic residues" evidence="1">
    <location>
        <begin position="48"/>
        <end position="69"/>
    </location>
</feature>
<keyword evidence="3" id="KW-1185">Reference proteome</keyword>
<dbReference type="AlphaFoldDB" id="A0A4Y8R1E4"/>
<proteinExistence type="predicted"/>